<proteinExistence type="predicted"/>
<dbReference type="EMBL" id="JAUKUD010000002">
    <property type="protein sequence ID" value="KAK0752395.1"/>
    <property type="molecule type" value="Genomic_DNA"/>
</dbReference>
<evidence type="ECO:0000256" key="1">
    <source>
        <dbReference type="SAM" id="MobiDB-lite"/>
    </source>
</evidence>
<keyword evidence="3" id="KW-1185">Reference proteome</keyword>
<feature type="compositionally biased region" description="Basic and acidic residues" evidence="1">
    <location>
        <begin position="198"/>
        <end position="213"/>
    </location>
</feature>
<comment type="caution">
    <text evidence="2">The sequence shown here is derived from an EMBL/GenBank/DDBJ whole genome shotgun (WGS) entry which is preliminary data.</text>
</comment>
<evidence type="ECO:0000313" key="3">
    <source>
        <dbReference type="Proteomes" id="UP001172155"/>
    </source>
</evidence>
<protein>
    <submittedName>
        <fullName evidence="2">Uncharacterized protein</fullName>
    </submittedName>
</protein>
<reference evidence="2" key="1">
    <citation type="submission" date="2023-06" db="EMBL/GenBank/DDBJ databases">
        <title>Genome-scale phylogeny and comparative genomics of the fungal order Sordariales.</title>
        <authorList>
            <consortium name="Lawrence Berkeley National Laboratory"/>
            <person name="Hensen N."/>
            <person name="Bonometti L."/>
            <person name="Westerberg I."/>
            <person name="Brannstrom I.O."/>
            <person name="Guillou S."/>
            <person name="Cros-Aarteil S."/>
            <person name="Calhoun S."/>
            <person name="Haridas S."/>
            <person name="Kuo A."/>
            <person name="Mondo S."/>
            <person name="Pangilinan J."/>
            <person name="Riley R."/>
            <person name="LaButti K."/>
            <person name="Andreopoulos B."/>
            <person name="Lipzen A."/>
            <person name="Chen C."/>
            <person name="Yanf M."/>
            <person name="Daum C."/>
            <person name="Ng V."/>
            <person name="Clum A."/>
            <person name="Steindorff A."/>
            <person name="Ohm R."/>
            <person name="Martin F."/>
            <person name="Silar P."/>
            <person name="Natvig D."/>
            <person name="Lalanne C."/>
            <person name="Gautier V."/>
            <person name="Ament-velasquez S.L."/>
            <person name="Kruys A."/>
            <person name="Hutchinson M.I."/>
            <person name="Powell A.J."/>
            <person name="Barry K."/>
            <person name="Miller A.N."/>
            <person name="Grigoriev I.V."/>
            <person name="Debuchy R."/>
            <person name="Gladieux P."/>
            <person name="Thoren M.H."/>
            <person name="Johannesson H."/>
        </authorList>
    </citation>
    <scope>NUCLEOTIDE SEQUENCE</scope>
    <source>
        <strain evidence="2">SMH3187-1</strain>
    </source>
</reference>
<organism evidence="2 3">
    <name type="scientific">Schizothecium vesticola</name>
    <dbReference type="NCBI Taxonomy" id="314040"/>
    <lineage>
        <taxon>Eukaryota</taxon>
        <taxon>Fungi</taxon>
        <taxon>Dikarya</taxon>
        <taxon>Ascomycota</taxon>
        <taxon>Pezizomycotina</taxon>
        <taxon>Sordariomycetes</taxon>
        <taxon>Sordariomycetidae</taxon>
        <taxon>Sordariales</taxon>
        <taxon>Schizotheciaceae</taxon>
        <taxon>Schizothecium</taxon>
    </lineage>
</organism>
<gene>
    <name evidence="2" type="ORF">B0T18DRAFT_486732</name>
</gene>
<evidence type="ECO:0000313" key="2">
    <source>
        <dbReference type="EMBL" id="KAK0752395.1"/>
    </source>
</evidence>
<dbReference type="AlphaFoldDB" id="A0AA40F752"/>
<accession>A0AA40F752</accession>
<name>A0AA40F752_9PEZI</name>
<dbReference type="Proteomes" id="UP001172155">
    <property type="component" value="Unassembled WGS sequence"/>
</dbReference>
<feature type="region of interest" description="Disordered" evidence="1">
    <location>
        <begin position="179"/>
        <end position="229"/>
    </location>
</feature>
<sequence length="391" mass="42926">MAVMLGGRGSGHYSTGIKSFSQVPSPGFQTLSYIFKFSGKRRQIHSNSLLLLLLIIIYQTSATGLTYSSTQYQKDTKFLHRTLPRVLYNILHPLHRTVLNVVVRRVKQRRRGGGTKSIIAKSFTTMDRNQDIAGTSTHSTSRNLFGGCPEHRSAGSFARYDYSSNDPPHPRHFRSLLRHPALSLSGPARRTAATIGTSRDDRPNPAPRSHEQNRPAAANTSAPRALESSWWRQPQETASMDNPQQQQEAATATTICHGLEEMPPREPEHAPPTWQQIEIAAVWFPDRAAMPPHLRRATAAAWAVAGDPAREWYGLEAMPLRNEPDRTPMTWQQEEMMETWWPTEEAGGAAGEDGVGPGGRGERGLCPAAVVVAEGAGAGGGAGWKAQSLTI</sequence>